<dbReference type="EMBL" id="CAJNOB010000045">
    <property type="protein sequence ID" value="CAF0702391.1"/>
    <property type="molecule type" value="Genomic_DNA"/>
</dbReference>
<keyword evidence="2" id="KW-1185">Reference proteome</keyword>
<evidence type="ECO:0000313" key="1">
    <source>
        <dbReference type="EMBL" id="CAF0702391.1"/>
    </source>
</evidence>
<evidence type="ECO:0000313" key="2">
    <source>
        <dbReference type="Proteomes" id="UP000663859"/>
    </source>
</evidence>
<protein>
    <submittedName>
        <fullName evidence="1">Uncharacterized protein</fullName>
    </submittedName>
</protein>
<reference evidence="1" key="1">
    <citation type="submission" date="2021-02" db="EMBL/GenBank/DDBJ databases">
        <authorList>
            <person name="Cremers G."/>
            <person name="Picone N."/>
        </authorList>
    </citation>
    <scope>NUCLEOTIDE SEQUENCE</scope>
    <source>
        <strain evidence="1">PQ17</strain>
    </source>
</reference>
<gene>
    <name evidence="1" type="ORF">MPNT_50059</name>
</gene>
<dbReference type="RefSeq" id="WP_174582309.1">
    <property type="nucleotide sequence ID" value="NZ_CAJNOB010000045.1"/>
</dbReference>
<dbReference type="Proteomes" id="UP000663859">
    <property type="component" value="Unassembled WGS sequence"/>
</dbReference>
<sequence>MRWVDRRAWLIVFLKEEARAGATCWIRDAIEGKGGRKALDRRFVHL</sequence>
<accession>A0A8J2BQN1</accession>
<dbReference type="AlphaFoldDB" id="A0A8J2BQN1"/>
<comment type="caution">
    <text evidence="1">The sequence shown here is derived from an EMBL/GenBank/DDBJ whole genome shotgun (WGS) entry which is preliminary data.</text>
</comment>
<name>A0A8J2BQN1_9BACT</name>
<proteinExistence type="predicted"/>
<organism evidence="1 2">
    <name type="scientific">Candidatus Methylacidithermus pantelleriae</name>
    <dbReference type="NCBI Taxonomy" id="2744239"/>
    <lineage>
        <taxon>Bacteria</taxon>
        <taxon>Pseudomonadati</taxon>
        <taxon>Verrucomicrobiota</taxon>
        <taxon>Methylacidiphilae</taxon>
        <taxon>Methylacidiphilales</taxon>
        <taxon>Methylacidiphilaceae</taxon>
        <taxon>Candidatus Methylacidithermus</taxon>
    </lineage>
</organism>